<dbReference type="RefSeq" id="WP_166781125.1">
    <property type="nucleotide sequence ID" value="NZ_JAAOYO010000004.1"/>
</dbReference>
<organism evidence="1 2">
    <name type="scientific">Curtobacterium salicis</name>
    <dbReference type="NCBI Taxonomy" id="1779862"/>
    <lineage>
        <taxon>Bacteria</taxon>
        <taxon>Bacillati</taxon>
        <taxon>Actinomycetota</taxon>
        <taxon>Actinomycetes</taxon>
        <taxon>Micrococcales</taxon>
        <taxon>Microbacteriaceae</taxon>
        <taxon>Curtobacterium</taxon>
    </lineage>
</organism>
<accession>A0ABX0T9F8</accession>
<sequence>MAADGFKVQAKAYDTEIKLLAQIDKAIEDGWPTQQIQDLALAYRYVLGGNQPGAVVIKK</sequence>
<evidence type="ECO:0000313" key="1">
    <source>
        <dbReference type="EMBL" id="NII42127.1"/>
    </source>
</evidence>
<gene>
    <name evidence="1" type="ORF">E9228_002785</name>
</gene>
<evidence type="ECO:0000313" key="2">
    <source>
        <dbReference type="Proteomes" id="UP001318300"/>
    </source>
</evidence>
<proteinExistence type="predicted"/>
<comment type="caution">
    <text evidence="1">The sequence shown here is derived from an EMBL/GenBank/DDBJ whole genome shotgun (WGS) entry which is preliminary data.</text>
</comment>
<name>A0ABX0T9F8_9MICO</name>
<dbReference type="EMBL" id="JAAOYO010000004">
    <property type="protein sequence ID" value="NII42127.1"/>
    <property type="molecule type" value="Genomic_DNA"/>
</dbReference>
<dbReference type="Proteomes" id="UP001318300">
    <property type="component" value="Unassembled WGS sequence"/>
</dbReference>
<keyword evidence="2" id="KW-1185">Reference proteome</keyword>
<reference evidence="1 2" key="1">
    <citation type="submission" date="2020-03" db="EMBL/GenBank/DDBJ databases">
        <title>Above-ground endophytic microbial communities from plants in different locations in the United States.</title>
        <authorList>
            <person name="Frank C."/>
        </authorList>
    </citation>
    <scope>NUCLEOTIDE SEQUENCE [LARGE SCALE GENOMIC DNA]</scope>
    <source>
        <strain evidence="1 2">WW7</strain>
    </source>
</reference>
<protein>
    <submittedName>
        <fullName evidence="1">Uncharacterized protein</fullName>
    </submittedName>
</protein>